<reference evidence="3 4" key="1">
    <citation type="submission" date="2019-12" db="EMBL/GenBank/DDBJ databases">
        <title>Microbes associate with the intestines of laboratory mice.</title>
        <authorList>
            <person name="Navarre W."/>
            <person name="Wong E."/>
        </authorList>
    </citation>
    <scope>NUCLEOTIDE SEQUENCE [LARGE SCALE GENOMIC DNA]</scope>
    <source>
        <strain evidence="3 4">NM66_B29</strain>
    </source>
</reference>
<keyword evidence="3" id="KW-0326">Glycosidase</keyword>
<keyword evidence="1" id="KW-0520">NAD</keyword>
<dbReference type="InterPro" id="IPR004443">
    <property type="entry name" value="YjeF_N_dom"/>
</dbReference>
<protein>
    <recommendedName>
        <fullName evidence="1">NAD(P)H-hydrate epimerase</fullName>
        <ecNumber evidence="1">5.1.99.6</ecNumber>
    </recommendedName>
    <alternativeName>
        <fullName evidence="1">NAD(P)HX epimerase</fullName>
    </alternativeName>
</protein>
<keyword evidence="1" id="KW-0521">NADP</keyword>
<dbReference type="PROSITE" id="PS51385">
    <property type="entry name" value="YJEF_N"/>
    <property type="match status" value="1"/>
</dbReference>
<feature type="binding site" evidence="1">
    <location>
        <position position="368"/>
    </location>
    <ligand>
        <name>K(+)</name>
        <dbReference type="ChEBI" id="CHEBI:29103"/>
    </ligand>
</feature>
<keyword evidence="1" id="KW-0630">Potassium</keyword>
<dbReference type="Pfam" id="PF03853">
    <property type="entry name" value="YjeF_N"/>
    <property type="match status" value="1"/>
</dbReference>
<dbReference type="Pfam" id="PF03167">
    <property type="entry name" value="UDG"/>
    <property type="match status" value="1"/>
</dbReference>
<feature type="binding site" evidence="1">
    <location>
        <position position="256"/>
    </location>
    <ligand>
        <name>K(+)</name>
        <dbReference type="ChEBI" id="CHEBI:29103"/>
    </ligand>
</feature>
<dbReference type="HAMAP" id="MF_01966">
    <property type="entry name" value="NADHX_epimerase"/>
    <property type="match status" value="1"/>
</dbReference>
<dbReference type="AlphaFoldDB" id="A0A6N8JLZ0"/>
<keyword evidence="1" id="KW-0547">Nucleotide-binding</keyword>
<sequence>MGERAQEREHIEHGIAPVFDGRSEVLVLGTMPSPASREAAFFYGHPQNRFWRVLAALFDEPAPVTNGERTDLLLRHHIALWDVLASCDIRGASDASIANARPNDLGRILSAAPIRRVFCTGATSARLYGKLCEPATGLAAVKLPSTSPANAAWSLPRLVEAYRPLAAELSLFEPPVLDVPAVVDLEAAIAAAGTGLDELMERAGRFLAYEVRKVLEARVMDGVETVAVRPADDLQTGPRRSPAGVPTVIFCGNGNNGGDGWVAARYLDAWGFPVCLITATDASDLVAEPARTAALRAQASLGPASRVLLSPSDAEVAAALRGAPVAVDALLGTGFAHRTVRAPFDRWIAAINEARRQGVFVLAADVPSGLSAQTGESAATTVQADATLTMIVPKPGLFAPAGAAVCGFVRTAPLAYIEPFLKGARTHL</sequence>
<evidence type="ECO:0000313" key="3">
    <source>
        <dbReference type="EMBL" id="MVX60943.1"/>
    </source>
</evidence>
<dbReference type="InterPro" id="IPR026353">
    <property type="entry name" value="Hypoxan-DNA_Glyclase"/>
</dbReference>
<comment type="caution">
    <text evidence="1">Lacks conserved residue(s) required for the propagation of feature annotation.</text>
</comment>
<name>A0A6N8JLZ0_9ACTN</name>
<keyword evidence="4" id="KW-1185">Reference proteome</keyword>
<comment type="cofactor">
    <cofactor evidence="1">
        <name>K(+)</name>
        <dbReference type="ChEBI" id="CHEBI:29103"/>
    </cofactor>
    <text evidence="1">Binds 1 potassium ion per subunit.</text>
</comment>
<comment type="caution">
    <text evidence="3">The sequence shown here is derived from an EMBL/GenBank/DDBJ whole genome shotgun (WGS) entry which is preliminary data.</text>
</comment>
<dbReference type="NCBIfam" id="TIGR04274">
    <property type="entry name" value="hypoxanDNAglyco"/>
    <property type="match status" value="1"/>
</dbReference>
<feature type="binding site" evidence="1">
    <location>
        <position position="365"/>
    </location>
    <ligand>
        <name>(6S)-NADPHX</name>
        <dbReference type="ChEBI" id="CHEBI:64076"/>
    </ligand>
</feature>
<dbReference type="EMBL" id="WSRR01000010">
    <property type="protein sequence ID" value="MVX60943.1"/>
    <property type="molecule type" value="Genomic_DNA"/>
</dbReference>
<dbReference type="EC" id="5.1.99.6" evidence="1"/>
<dbReference type="OrthoDB" id="9799921at2"/>
<dbReference type="SUPFAM" id="SSF64153">
    <property type="entry name" value="YjeF N-terminal domain-like"/>
    <property type="match status" value="1"/>
</dbReference>
<organism evidence="3 4">
    <name type="scientific">Adlercreutzia mucosicola</name>
    <dbReference type="NCBI Taxonomy" id="580026"/>
    <lineage>
        <taxon>Bacteria</taxon>
        <taxon>Bacillati</taxon>
        <taxon>Actinomycetota</taxon>
        <taxon>Coriobacteriia</taxon>
        <taxon>Eggerthellales</taxon>
        <taxon>Eggerthellaceae</taxon>
        <taxon>Adlercreutzia</taxon>
    </lineage>
</organism>
<keyword evidence="3" id="KW-0378">Hydrolase</keyword>
<keyword evidence="1" id="KW-0479">Metal-binding</keyword>
<dbReference type="RefSeq" id="WP_160345781.1">
    <property type="nucleotide sequence ID" value="NZ_WSRR01000010.1"/>
</dbReference>
<evidence type="ECO:0000256" key="1">
    <source>
        <dbReference type="HAMAP-Rule" id="MF_01966"/>
    </source>
</evidence>
<accession>A0A6N8JLZ0</accession>
<dbReference type="InterPro" id="IPR005122">
    <property type="entry name" value="Uracil-DNA_glycosylase-like"/>
</dbReference>
<feature type="domain" description="YjeF N-terminal" evidence="2">
    <location>
        <begin position="182"/>
        <end position="422"/>
    </location>
</feature>
<dbReference type="CDD" id="cd10032">
    <property type="entry name" value="UDG-F6_HDG"/>
    <property type="match status" value="1"/>
</dbReference>
<dbReference type="Gene3D" id="3.40.470.10">
    <property type="entry name" value="Uracil-DNA glycosylase-like domain"/>
    <property type="match status" value="1"/>
</dbReference>
<dbReference type="NCBIfam" id="TIGR00197">
    <property type="entry name" value="yjeF_nterm"/>
    <property type="match status" value="1"/>
</dbReference>
<comment type="function">
    <text evidence="1">Catalyzes the epimerization of the S- and R-forms of NAD(P)HX, a damaged form of NAD(P)H that is a result of enzymatic or heat-dependent hydration. This is a prerequisite for the S-specific NAD(P)H-hydrate dehydratase to allow the repair of both epimers of NAD(P)HX.</text>
</comment>
<evidence type="ECO:0000313" key="4">
    <source>
        <dbReference type="Proteomes" id="UP000463388"/>
    </source>
</evidence>
<evidence type="ECO:0000259" key="2">
    <source>
        <dbReference type="PROSITE" id="PS51385"/>
    </source>
</evidence>
<dbReference type="GO" id="GO:0016798">
    <property type="term" value="F:hydrolase activity, acting on glycosyl bonds"/>
    <property type="evidence" value="ECO:0007669"/>
    <property type="project" value="UniProtKB-KW"/>
</dbReference>
<dbReference type="SUPFAM" id="SSF52141">
    <property type="entry name" value="Uracil-DNA glycosylase-like"/>
    <property type="match status" value="1"/>
</dbReference>
<feature type="binding site" evidence="1">
    <location>
        <position position="328"/>
    </location>
    <ligand>
        <name>K(+)</name>
        <dbReference type="ChEBI" id="CHEBI:29103"/>
    </ligand>
</feature>
<dbReference type="GO" id="GO:0052856">
    <property type="term" value="F:NAD(P)HX epimerase activity"/>
    <property type="evidence" value="ECO:0007669"/>
    <property type="project" value="UniProtKB-UniRule"/>
</dbReference>
<dbReference type="SMART" id="SM00986">
    <property type="entry name" value="UDG"/>
    <property type="match status" value="1"/>
</dbReference>
<proteinExistence type="inferred from homology"/>
<comment type="catalytic activity">
    <reaction evidence="1">
        <text>(6R)-NADHX = (6S)-NADHX</text>
        <dbReference type="Rhea" id="RHEA:32215"/>
        <dbReference type="ChEBI" id="CHEBI:64074"/>
        <dbReference type="ChEBI" id="CHEBI:64075"/>
        <dbReference type="EC" id="5.1.99.6"/>
    </reaction>
</comment>
<dbReference type="Proteomes" id="UP000463388">
    <property type="component" value="Unassembled WGS sequence"/>
</dbReference>
<feature type="binding site" evidence="1">
    <location>
        <begin position="255"/>
        <end position="259"/>
    </location>
    <ligand>
        <name>(6S)-NADPHX</name>
        <dbReference type="ChEBI" id="CHEBI:64076"/>
    </ligand>
</feature>
<gene>
    <name evidence="1" type="primary">nnrE</name>
    <name evidence="3" type="ORF">GKZ27_05655</name>
</gene>
<comment type="similarity">
    <text evidence="1">Belongs to the NnrE/AIBP family.</text>
</comment>
<dbReference type="InterPro" id="IPR036895">
    <property type="entry name" value="Uracil-DNA_glycosylase-like_sf"/>
</dbReference>
<dbReference type="GO" id="GO:0000166">
    <property type="term" value="F:nucleotide binding"/>
    <property type="evidence" value="ECO:0007669"/>
    <property type="project" value="UniProtKB-KW"/>
</dbReference>
<dbReference type="InterPro" id="IPR036652">
    <property type="entry name" value="YjeF_N_dom_sf"/>
</dbReference>
<keyword evidence="1" id="KW-0413">Isomerase</keyword>
<dbReference type="Gene3D" id="3.40.50.10260">
    <property type="entry name" value="YjeF N-terminal domain"/>
    <property type="match status" value="1"/>
</dbReference>
<comment type="catalytic activity">
    <reaction evidence="1">
        <text>(6R)-NADPHX = (6S)-NADPHX</text>
        <dbReference type="Rhea" id="RHEA:32227"/>
        <dbReference type="ChEBI" id="CHEBI:64076"/>
        <dbReference type="ChEBI" id="CHEBI:64077"/>
        <dbReference type="EC" id="5.1.99.6"/>
    </reaction>
</comment>
<dbReference type="GO" id="GO:0046872">
    <property type="term" value="F:metal ion binding"/>
    <property type="evidence" value="ECO:0007669"/>
    <property type="project" value="UniProtKB-KW"/>
</dbReference>
<dbReference type="SMART" id="SM00987">
    <property type="entry name" value="UreE_C"/>
    <property type="match status" value="1"/>
</dbReference>